<dbReference type="SUPFAM" id="SSF52540">
    <property type="entry name" value="P-loop containing nucleoside triphosphate hydrolases"/>
    <property type="match status" value="1"/>
</dbReference>
<evidence type="ECO:0008006" key="9">
    <source>
        <dbReference type="Google" id="ProtNLM"/>
    </source>
</evidence>
<evidence type="ECO:0000256" key="5">
    <source>
        <dbReference type="ARBA" id="ARBA00023136"/>
    </source>
</evidence>
<accession>A0A8E2UPK9</accession>
<gene>
    <name evidence="7" type="ORF">C6P98_27545</name>
</gene>
<comment type="subcellular location">
    <subcellularLocation>
        <location evidence="1">Membrane</location>
        <topology evidence="1">Single-pass membrane protein</topology>
    </subcellularLocation>
</comment>
<keyword evidence="2" id="KW-0808">Transferase</keyword>
<dbReference type="Pfam" id="PF03567">
    <property type="entry name" value="Sulfotransfer_2"/>
    <property type="match status" value="1"/>
</dbReference>
<dbReference type="InterPro" id="IPR010635">
    <property type="entry name" value="Heparan_SO4-6-sulfoTrfase"/>
</dbReference>
<dbReference type="AlphaFoldDB" id="A0A8E2UPK9"/>
<name>A0A8E2UPK9_9BURK</name>
<proteinExistence type="predicted"/>
<reference evidence="7 8" key="1">
    <citation type="submission" date="2018-03" db="EMBL/GenBank/DDBJ databases">
        <authorList>
            <person name="Nguyen K."/>
            <person name="Fouts D."/>
            <person name="Sutton G."/>
        </authorList>
    </citation>
    <scope>NUCLEOTIDE SEQUENCE [LARGE SCALE GENOMIC DNA]</scope>
    <source>
        <strain evidence="7 8">AU17135</strain>
    </source>
</reference>
<evidence type="ECO:0000256" key="4">
    <source>
        <dbReference type="ARBA" id="ARBA00022989"/>
    </source>
</evidence>
<keyword evidence="3" id="KW-0812">Transmembrane</keyword>
<dbReference type="PANTHER" id="PTHR12812:SF0">
    <property type="entry name" value="HEPARAN-SULFATE 6-O-SULFOTRANSFERASE"/>
    <property type="match status" value="1"/>
</dbReference>
<dbReference type="EMBL" id="PVFZ01000068">
    <property type="protein sequence ID" value="PRF18731.1"/>
    <property type="molecule type" value="Genomic_DNA"/>
</dbReference>
<evidence type="ECO:0000256" key="1">
    <source>
        <dbReference type="ARBA" id="ARBA00004167"/>
    </source>
</evidence>
<protein>
    <recommendedName>
        <fullName evidence="9">Sulfotransferase family protein</fullName>
    </recommendedName>
</protein>
<evidence type="ECO:0000256" key="2">
    <source>
        <dbReference type="ARBA" id="ARBA00022679"/>
    </source>
</evidence>
<keyword evidence="6" id="KW-0325">Glycoprotein</keyword>
<dbReference type="InterPro" id="IPR027417">
    <property type="entry name" value="P-loop_NTPase"/>
</dbReference>
<sequence>MTMHTDPVYFLHIPKTGGSSLISFLEDQFDRDEVCPAQVLDELFALPKEAVDRYKLFRGHHWYGIEAFVGRRLTHITMLREPVQRTVSWYLHALRHADTYRHQQMNDEGWSLLDFVRHPETNWDLVNTQTLFLAADFDYEKLMSDPIGYGRAAVREYAVRRNDRTLLDRAKKRLESFAFFGITERMRDSMSLLAYSMGFSPRFETPRLNTSSDQPVMHELTMTELDAINELTALDQELYAWGCALFEDRMADMVRSLLIERFDHSDTLIKRSWHARITEHACARINVTVVDAPTLVGANASFDVLVDVSNQSNFQLSSRAPNPVHLSYHWLDWTGEQVVVFDGERTRLPMSLMPGDERQMQASVVAPAGPGRYMLRLTLVQEGIAWLDGGGSAAFCDAVVTVR</sequence>
<evidence type="ECO:0000313" key="7">
    <source>
        <dbReference type="EMBL" id="PRF18731.1"/>
    </source>
</evidence>
<comment type="caution">
    <text evidence="7">The sequence shown here is derived from an EMBL/GenBank/DDBJ whole genome shotgun (WGS) entry which is preliminary data.</text>
</comment>
<organism evidence="7 8">
    <name type="scientific">Burkholderia multivorans</name>
    <dbReference type="NCBI Taxonomy" id="87883"/>
    <lineage>
        <taxon>Bacteria</taxon>
        <taxon>Pseudomonadati</taxon>
        <taxon>Pseudomonadota</taxon>
        <taxon>Betaproteobacteria</taxon>
        <taxon>Burkholderiales</taxon>
        <taxon>Burkholderiaceae</taxon>
        <taxon>Burkholderia</taxon>
        <taxon>Burkholderia cepacia complex</taxon>
    </lineage>
</organism>
<dbReference type="Gene3D" id="3.40.50.300">
    <property type="entry name" value="P-loop containing nucleotide triphosphate hydrolases"/>
    <property type="match status" value="1"/>
</dbReference>
<dbReference type="GO" id="GO:0017095">
    <property type="term" value="F:heparan sulfate 6-sulfotransferase activity"/>
    <property type="evidence" value="ECO:0007669"/>
    <property type="project" value="TreeGrafter"/>
</dbReference>
<evidence type="ECO:0000313" key="8">
    <source>
        <dbReference type="Proteomes" id="UP000237686"/>
    </source>
</evidence>
<evidence type="ECO:0000256" key="6">
    <source>
        <dbReference type="ARBA" id="ARBA00023180"/>
    </source>
</evidence>
<dbReference type="Proteomes" id="UP000237686">
    <property type="component" value="Unassembled WGS sequence"/>
</dbReference>
<dbReference type="InterPro" id="IPR005331">
    <property type="entry name" value="Sulfotransferase"/>
</dbReference>
<keyword evidence="5" id="KW-0472">Membrane</keyword>
<keyword evidence="4" id="KW-1133">Transmembrane helix</keyword>
<evidence type="ECO:0000256" key="3">
    <source>
        <dbReference type="ARBA" id="ARBA00022692"/>
    </source>
</evidence>
<dbReference type="GO" id="GO:0016020">
    <property type="term" value="C:membrane"/>
    <property type="evidence" value="ECO:0007669"/>
    <property type="project" value="UniProtKB-SubCell"/>
</dbReference>
<dbReference type="PANTHER" id="PTHR12812">
    <property type="entry name" value="HEPARAN SULFATE 6-O-SULFOTRANSFERASE 3"/>
    <property type="match status" value="1"/>
</dbReference>